<organism evidence="1 2">
    <name type="scientific">Mesocestoides corti</name>
    <name type="common">Flatworm</name>
    <dbReference type="NCBI Taxonomy" id="53468"/>
    <lineage>
        <taxon>Eukaryota</taxon>
        <taxon>Metazoa</taxon>
        <taxon>Spiralia</taxon>
        <taxon>Lophotrochozoa</taxon>
        <taxon>Platyhelminthes</taxon>
        <taxon>Cestoda</taxon>
        <taxon>Eucestoda</taxon>
        <taxon>Cyclophyllidea</taxon>
        <taxon>Mesocestoididae</taxon>
        <taxon>Mesocestoides</taxon>
    </lineage>
</organism>
<dbReference type="AlphaFoldDB" id="A0A0R3U163"/>
<gene>
    <name evidence="1" type="ORF">MCOS_LOCUS78</name>
</gene>
<proteinExistence type="predicted"/>
<dbReference type="InterPro" id="IPR019322">
    <property type="entry name" value="TIMM29"/>
</dbReference>
<protein>
    <submittedName>
        <fullName evidence="1">Uncharacterized protein</fullName>
    </submittedName>
</protein>
<keyword evidence="2" id="KW-1185">Reference proteome</keyword>
<dbReference type="EMBL" id="UXSR01000006">
    <property type="protein sequence ID" value="VDD74075.1"/>
    <property type="molecule type" value="Genomic_DNA"/>
</dbReference>
<sequence>MLLGFRGFGSKANGNGLIKRFGRNIWTYFHRIGSDYLNTLRDTARQVQEKPIKASAILSAVGFATAVYASCPHDFDYQGALLSASIDLWETPECLQNRRSLTHVEERIRALVCPYNYASSGPADGTKHVFSTRIVDVGAIGRFWALDSAMLDYDINEEEFSECSSDGTQSSSF</sequence>
<dbReference type="PANTHER" id="PTHR21435:SF1">
    <property type="entry name" value="MITOCHONDRIAL IMPORT INNER MEMBRANE TRANSLOCASE SUBUNIT TIM29"/>
    <property type="match status" value="1"/>
</dbReference>
<evidence type="ECO:0000313" key="1">
    <source>
        <dbReference type="EMBL" id="VDD74075.1"/>
    </source>
</evidence>
<name>A0A0R3U163_MESCO</name>
<evidence type="ECO:0000313" key="2">
    <source>
        <dbReference type="Proteomes" id="UP000267029"/>
    </source>
</evidence>
<dbReference type="Proteomes" id="UP000267029">
    <property type="component" value="Unassembled WGS sequence"/>
</dbReference>
<dbReference type="GO" id="GO:0042721">
    <property type="term" value="C:TIM22 mitochondrial import inner membrane insertion complex"/>
    <property type="evidence" value="ECO:0007669"/>
    <property type="project" value="InterPro"/>
</dbReference>
<dbReference type="PANTHER" id="PTHR21435">
    <property type="entry name" value="MITOCHONDRIAL IMPORT INNER MEMBRANE TRANSLOCASE SUBUNIT TIM29"/>
    <property type="match status" value="1"/>
</dbReference>
<dbReference type="STRING" id="53468.A0A0R3U163"/>
<reference evidence="1 2" key="1">
    <citation type="submission" date="2018-10" db="EMBL/GenBank/DDBJ databases">
        <authorList>
            <consortium name="Pathogen Informatics"/>
        </authorList>
    </citation>
    <scope>NUCLEOTIDE SEQUENCE [LARGE SCALE GENOMIC DNA]</scope>
</reference>
<accession>A0A0R3U163</accession>
<dbReference type="OrthoDB" id="5970620at2759"/>
<dbReference type="GO" id="GO:0045039">
    <property type="term" value="P:protein insertion into mitochondrial inner membrane"/>
    <property type="evidence" value="ECO:0007669"/>
    <property type="project" value="TreeGrafter"/>
</dbReference>
<dbReference type="Pfam" id="PF10171">
    <property type="entry name" value="Tim29"/>
    <property type="match status" value="2"/>
</dbReference>